<dbReference type="InterPro" id="IPR036878">
    <property type="entry name" value="Glu_permease_IIB"/>
</dbReference>
<evidence type="ECO:0000256" key="6">
    <source>
        <dbReference type="PROSITE-ProRule" id="PRU00421"/>
    </source>
</evidence>
<feature type="active site" description="Phosphocysteine intermediate; for EIIB activity" evidence="6">
    <location>
        <position position="28"/>
    </location>
</feature>
<dbReference type="PANTHER" id="PTHR30175">
    <property type="entry name" value="PHOSPHOTRANSFERASE SYSTEM TRANSPORT PROTEIN"/>
    <property type="match status" value="1"/>
</dbReference>
<evidence type="ECO:0000313" key="8">
    <source>
        <dbReference type="EMBL" id="GAD46412.1"/>
    </source>
</evidence>
<comment type="caution">
    <text evidence="8">The sequence shown here is derived from an EMBL/GenBank/DDBJ whole genome shotgun (WGS) entry which is preliminary data.</text>
</comment>
<keyword evidence="4" id="KW-0598">Phosphotransferase system</keyword>
<feature type="domain" description="PTS EIIB type-1" evidence="7">
    <location>
        <begin position="6"/>
        <end position="66"/>
    </location>
</feature>
<evidence type="ECO:0000256" key="4">
    <source>
        <dbReference type="ARBA" id="ARBA00022683"/>
    </source>
</evidence>
<gene>
    <name evidence="8" type="ORF">ANG6_0907</name>
</gene>
<proteinExistence type="predicted"/>
<dbReference type="InterPro" id="IPR018113">
    <property type="entry name" value="PTrfase_EIIB_Cys"/>
</dbReference>
<dbReference type="Proteomes" id="UP000016981">
    <property type="component" value="Unassembled WGS sequence"/>
</dbReference>
<evidence type="ECO:0000259" key="7">
    <source>
        <dbReference type="PROSITE" id="PS51098"/>
    </source>
</evidence>
<dbReference type="PANTHER" id="PTHR30175:SF1">
    <property type="entry name" value="PTS SYSTEM ARBUTIN-, CELLOBIOSE-, AND SALICIN-SPECIFIC EIIBC COMPONENT-RELATED"/>
    <property type="match status" value="1"/>
</dbReference>
<dbReference type="CDD" id="cd00212">
    <property type="entry name" value="PTS_IIB_glc"/>
    <property type="match status" value="1"/>
</dbReference>
<dbReference type="GO" id="GO:0008982">
    <property type="term" value="F:protein-N(PI)-phosphohistidine-sugar phosphotransferase activity"/>
    <property type="evidence" value="ECO:0007669"/>
    <property type="project" value="InterPro"/>
</dbReference>
<keyword evidence="5" id="KW-0418">Kinase</keyword>
<dbReference type="PROSITE" id="PS01035">
    <property type="entry name" value="PTS_EIIB_TYPE_1_CYS"/>
    <property type="match status" value="1"/>
</dbReference>
<dbReference type="InterPro" id="IPR050558">
    <property type="entry name" value="PTS_Sugar-Specific_Components"/>
</dbReference>
<dbReference type="EMBL" id="BASY01000007">
    <property type="protein sequence ID" value="GAD46412.1"/>
    <property type="molecule type" value="Genomic_DNA"/>
</dbReference>
<dbReference type="Gene3D" id="3.30.1360.60">
    <property type="entry name" value="Glucose permease domain IIB"/>
    <property type="match status" value="1"/>
</dbReference>
<dbReference type="GO" id="GO:0005886">
    <property type="term" value="C:plasma membrane"/>
    <property type="evidence" value="ECO:0007669"/>
    <property type="project" value="TreeGrafter"/>
</dbReference>
<dbReference type="GO" id="GO:0090589">
    <property type="term" value="F:protein-phosphocysteine-trehalose phosphotransferase system transporter activity"/>
    <property type="evidence" value="ECO:0007669"/>
    <property type="project" value="TreeGrafter"/>
</dbReference>
<dbReference type="GO" id="GO:0009401">
    <property type="term" value="P:phosphoenolpyruvate-dependent sugar phosphotransferase system"/>
    <property type="evidence" value="ECO:0007669"/>
    <property type="project" value="UniProtKB-KW"/>
</dbReference>
<dbReference type="SUPFAM" id="SSF55604">
    <property type="entry name" value="Glucose permease domain IIB"/>
    <property type="match status" value="1"/>
</dbReference>
<dbReference type="InterPro" id="IPR001996">
    <property type="entry name" value="PTS_IIB_1"/>
</dbReference>
<dbReference type="PROSITE" id="PS51098">
    <property type="entry name" value="PTS_EIIB_TYPE_1"/>
    <property type="match status" value="1"/>
</dbReference>
<organism evidence="8 9">
    <name type="scientific">Streptococcus anginosus T5</name>
    <dbReference type="NCBI Taxonomy" id="1163302"/>
    <lineage>
        <taxon>Bacteria</taxon>
        <taxon>Bacillati</taxon>
        <taxon>Bacillota</taxon>
        <taxon>Bacilli</taxon>
        <taxon>Lactobacillales</taxon>
        <taxon>Streptococcaceae</taxon>
        <taxon>Streptococcus</taxon>
        <taxon>Streptococcus anginosus group</taxon>
    </lineage>
</organism>
<keyword evidence="3" id="KW-0808">Transferase</keyword>
<keyword evidence="2" id="KW-0762">Sugar transport</keyword>
<evidence type="ECO:0000313" key="9">
    <source>
        <dbReference type="Proteomes" id="UP000016981"/>
    </source>
</evidence>
<dbReference type="AlphaFoldDB" id="A0AAN4P8N9"/>
<evidence type="ECO:0000256" key="2">
    <source>
        <dbReference type="ARBA" id="ARBA00022597"/>
    </source>
</evidence>
<dbReference type="GO" id="GO:0016301">
    <property type="term" value="F:kinase activity"/>
    <property type="evidence" value="ECO:0007669"/>
    <property type="project" value="UniProtKB-KW"/>
</dbReference>
<evidence type="ECO:0000256" key="5">
    <source>
        <dbReference type="ARBA" id="ARBA00022777"/>
    </source>
</evidence>
<keyword evidence="1" id="KW-0813">Transport</keyword>
<protein>
    <submittedName>
        <fullName evidence="8">Phosphotransferase system IIB components</fullName>
    </submittedName>
</protein>
<sequence length="66" mass="7424">MAKDYTDLAQDIVAHVGGKENIIKLVHCVTRLRFSLNDESKADTEYLKNRDGIVTVVKAGGQYTKW</sequence>
<name>A0AAN4P8N9_STRAP</name>
<reference evidence="9" key="1">
    <citation type="submission" date="2013-09" db="EMBL/GenBank/DDBJ databases">
        <title>Genome Sequences of seven clinical isolates and type strains of anginosus group streptococci.</title>
        <authorList>
            <person name="Maruyama F."/>
            <person name="Sakurai A."/>
            <person name="Ogura Y."/>
            <person name="Homma H."/>
            <person name="Takahashi N."/>
            <person name="Ohtsubo Y."/>
            <person name="Hoshino T."/>
            <person name="Okahashi N."/>
            <person name="Nakagawa I."/>
            <person name="Kimura S."/>
            <person name="Fujiwara T."/>
            <person name="Hayashi T."/>
            <person name="Shintani S."/>
        </authorList>
    </citation>
    <scope>NUCLEOTIDE SEQUENCE [LARGE SCALE GENOMIC DNA]</scope>
    <source>
        <strain evidence="9">T5</strain>
    </source>
</reference>
<evidence type="ECO:0000256" key="3">
    <source>
        <dbReference type="ARBA" id="ARBA00022679"/>
    </source>
</evidence>
<dbReference type="Pfam" id="PF00367">
    <property type="entry name" value="PTS_EIIB"/>
    <property type="match status" value="1"/>
</dbReference>
<dbReference type="GO" id="GO:0015771">
    <property type="term" value="P:trehalose transport"/>
    <property type="evidence" value="ECO:0007669"/>
    <property type="project" value="TreeGrafter"/>
</dbReference>
<evidence type="ECO:0000256" key="1">
    <source>
        <dbReference type="ARBA" id="ARBA00022448"/>
    </source>
</evidence>
<accession>A0AAN4P8N9</accession>